<comment type="caution">
    <text evidence="1">The sequence shown here is derived from an EMBL/GenBank/DDBJ whole genome shotgun (WGS) entry which is preliminary data.</text>
</comment>
<protein>
    <submittedName>
        <fullName evidence="1">Uncharacterized protein</fullName>
    </submittedName>
</protein>
<accession>A0A7X3K2P5</accession>
<dbReference type="EMBL" id="WQRF01000001">
    <property type="protein sequence ID" value="MVS98466.1"/>
    <property type="molecule type" value="Genomic_DNA"/>
</dbReference>
<evidence type="ECO:0000313" key="2">
    <source>
        <dbReference type="Proteomes" id="UP000438106"/>
    </source>
</evidence>
<gene>
    <name evidence="1" type="ORF">GO014_05470</name>
</gene>
<name>A0A7X3K2P5_9HYPH</name>
<dbReference type="RefSeq" id="WP_157289396.1">
    <property type="nucleotide sequence ID" value="NZ_WQRF01000001.1"/>
</dbReference>
<organism evidence="1 2">
    <name type="scientific">Devosia marina</name>
    <dbReference type="NCBI Taxonomy" id="2683198"/>
    <lineage>
        <taxon>Bacteria</taxon>
        <taxon>Pseudomonadati</taxon>
        <taxon>Pseudomonadota</taxon>
        <taxon>Alphaproteobacteria</taxon>
        <taxon>Hyphomicrobiales</taxon>
        <taxon>Devosiaceae</taxon>
        <taxon>Devosia</taxon>
    </lineage>
</organism>
<dbReference type="Proteomes" id="UP000438106">
    <property type="component" value="Unassembled WGS sequence"/>
</dbReference>
<dbReference type="AlphaFoldDB" id="A0A7X3K2P5"/>
<evidence type="ECO:0000313" key="1">
    <source>
        <dbReference type="EMBL" id="MVS98466.1"/>
    </source>
</evidence>
<sequence length="78" mass="8226">MGLALSAGDDGLVVVRNVQRDDLPTVLQSGVRLHTLAAAGLGDPLDLGALDVIEEPDTLDTYTELNAFRMPSARASLH</sequence>
<keyword evidence="2" id="KW-1185">Reference proteome</keyword>
<reference evidence="1 2" key="1">
    <citation type="submission" date="2019-12" db="EMBL/GenBank/DDBJ databases">
        <title>Devosia maris sp. nov., isolated from the deep seawater.</title>
        <authorList>
            <person name="Liu Y."/>
        </authorList>
    </citation>
    <scope>NUCLEOTIDE SEQUENCE [LARGE SCALE GENOMIC DNA]</scope>
    <source>
        <strain evidence="1 2">L53-10-65</strain>
    </source>
</reference>
<proteinExistence type="predicted"/>